<accession>A0ABT3MP07</accession>
<proteinExistence type="predicted"/>
<evidence type="ECO:0000313" key="2">
    <source>
        <dbReference type="EMBL" id="MCW7556012.1"/>
    </source>
</evidence>
<dbReference type="InterPro" id="IPR048061">
    <property type="entry name" value="GmtX-like"/>
</dbReference>
<dbReference type="EMBL" id="JAPFCC010000001">
    <property type="protein sequence ID" value="MCW7551107.1"/>
    <property type="molecule type" value="Genomic_DNA"/>
</dbReference>
<keyword evidence="3" id="KW-1185">Reference proteome</keyword>
<organism evidence="1 3">
    <name type="scientific">Endozoicomonas gorgoniicola</name>
    <dbReference type="NCBI Taxonomy" id="1234144"/>
    <lineage>
        <taxon>Bacteria</taxon>
        <taxon>Pseudomonadati</taxon>
        <taxon>Pseudomonadota</taxon>
        <taxon>Gammaproteobacteria</taxon>
        <taxon>Oceanospirillales</taxon>
        <taxon>Endozoicomonadaceae</taxon>
        <taxon>Endozoicomonas</taxon>
    </lineage>
</organism>
<name>A0ABT3MP07_9GAMM</name>
<evidence type="ECO:0000313" key="3">
    <source>
        <dbReference type="Proteomes" id="UP001209854"/>
    </source>
</evidence>
<protein>
    <submittedName>
        <fullName evidence="1">Gamma-mobile-trio protein GmtX</fullName>
    </submittedName>
</protein>
<reference evidence="1 3" key="1">
    <citation type="submission" date="2022-10" db="EMBL/GenBank/DDBJ databases">
        <title>High-quality genome sequences of two octocoral-associated bacteria, Endozoicomonas euniceicola EF212 and Endozoicomonas gorgoniicola PS125.</title>
        <authorList>
            <person name="Chiou Y.-J."/>
            <person name="Chen Y.-H."/>
        </authorList>
    </citation>
    <scope>NUCLEOTIDE SEQUENCE [LARGE SCALE GENOMIC DNA]</scope>
    <source>
        <strain evidence="1 3">PS125</strain>
    </source>
</reference>
<dbReference type="NCBIfam" id="NF040692">
    <property type="entry name" value="recomb_assoc"/>
    <property type="match status" value="1"/>
</dbReference>
<evidence type="ECO:0000313" key="1">
    <source>
        <dbReference type="EMBL" id="MCW7551107.1"/>
    </source>
</evidence>
<dbReference type="Proteomes" id="UP001209854">
    <property type="component" value="Unassembled WGS sequence"/>
</dbReference>
<comment type="caution">
    <text evidence="1">The sequence shown here is derived from an EMBL/GenBank/DDBJ whole genome shotgun (WGS) entry which is preliminary data.</text>
</comment>
<dbReference type="EMBL" id="JAPFCC010000001">
    <property type="protein sequence ID" value="MCW7556012.1"/>
    <property type="molecule type" value="Genomic_DNA"/>
</dbReference>
<gene>
    <name evidence="1" type="primary">gmtX</name>
    <name evidence="1" type="ORF">NX722_00220</name>
    <name evidence="2" type="ORF">NX722_25960</name>
</gene>
<sequence length="228" mass="25508">MSIVDPKQILSNLKEKSNSRKKKTLDLIFGLLEEQAKKEELDFSIATIGRMSVLAGGPTAQSIHNKNGADYRTLIEAYALAHGTTRKKPPIQPLQRAKQNHGAKDYDLLSKINDPAMRAAIGTIIRERDLYRNELKVLKSKAFITVDRRVTKSTEQATVEVLPSLAGLFTPSQREALEDAISDKLMARRGWHSQPNGRVKDENGRHLYKPGYVTAIEKILKESSSCDK</sequence>
<dbReference type="RefSeq" id="WP_265442321.1">
    <property type="nucleotide sequence ID" value="NZ_JAPFCC010000001.1"/>
</dbReference>